<reference evidence="1 2" key="1">
    <citation type="journal article" date="2019" name="Mol. Biol. Evol.">
        <title>Blast fungal genomes show frequent chromosomal changes, gene gains and losses, and effector gene turnover.</title>
        <authorList>
            <person name="Gomez Luciano L.B."/>
            <person name="Jason Tsai I."/>
            <person name="Chuma I."/>
            <person name="Tosa Y."/>
            <person name="Chen Y.H."/>
            <person name="Li J.Y."/>
            <person name="Li M.Y."/>
            <person name="Jade Lu M.Y."/>
            <person name="Nakayashiki H."/>
            <person name="Li W.H."/>
        </authorList>
    </citation>
    <scope>NUCLEOTIDE SEQUENCE [LARGE SCALE GENOMIC DNA]</scope>
    <source>
        <strain evidence="1">MZ5-1-6</strain>
    </source>
</reference>
<accession>A0A4V1C4N1</accession>
<name>A0A4V1C4N1_PYROR</name>
<gene>
    <name evidence="1" type="ORF">PoMZ_09145</name>
</gene>
<protein>
    <submittedName>
        <fullName evidence="1">Uncharacterized protein</fullName>
    </submittedName>
</protein>
<proteinExistence type="predicted"/>
<organism evidence="1 2">
    <name type="scientific">Pyricularia oryzae</name>
    <name type="common">Rice blast fungus</name>
    <name type="synonym">Magnaporthe oryzae</name>
    <dbReference type="NCBI Taxonomy" id="318829"/>
    <lineage>
        <taxon>Eukaryota</taxon>
        <taxon>Fungi</taxon>
        <taxon>Dikarya</taxon>
        <taxon>Ascomycota</taxon>
        <taxon>Pezizomycotina</taxon>
        <taxon>Sordariomycetes</taxon>
        <taxon>Sordariomycetidae</taxon>
        <taxon>Magnaporthales</taxon>
        <taxon>Pyriculariaceae</taxon>
        <taxon>Pyricularia</taxon>
    </lineage>
</organism>
<dbReference type="EMBL" id="CP034204">
    <property type="protein sequence ID" value="QBZ53465.1"/>
    <property type="molecule type" value="Genomic_DNA"/>
</dbReference>
<sequence>MGYTFQAKGSKVGIAAQLLNYTVVWAMLDLLLNCRQAPILAPKSNAQCNVCGNCVLRGVAFSANFRYHALAVIGHGASGSACRVFNHCQHVSHLGSLLTCLYWDFCNDFTFNCRFCRIGSEIRRSQKLETAVKCQCIGFQSKVAPQTGQALKPPKWTFYNAFC</sequence>
<evidence type="ECO:0000313" key="2">
    <source>
        <dbReference type="Proteomes" id="UP000294847"/>
    </source>
</evidence>
<dbReference type="Proteomes" id="UP000294847">
    <property type="component" value="Chromosome 1"/>
</dbReference>
<dbReference type="AlphaFoldDB" id="A0A4V1C4N1"/>
<evidence type="ECO:0000313" key="1">
    <source>
        <dbReference type="EMBL" id="QBZ53465.1"/>
    </source>
</evidence>